<reference evidence="2" key="1">
    <citation type="journal article" date="2019" name="Int. J. Syst. Evol. Microbiol.">
        <title>The Global Catalogue of Microorganisms (GCM) 10K type strain sequencing project: providing services to taxonomists for standard genome sequencing and annotation.</title>
        <authorList>
            <consortium name="The Broad Institute Genomics Platform"/>
            <consortium name="The Broad Institute Genome Sequencing Center for Infectious Disease"/>
            <person name="Wu L."/>
            <person name="Ma J."/>
        </authorList>
    </citation>
    <scope>NUCLEOTIDE SEQUENCE [LARGE SCALE GENOMIC DNA]</scope>
    <source>
        <strain evidence="2">JCM 17388</strain>
    </source>
</reference>
<protein>
    <submittedName>
        <fullName evidence="1">Uncharacterized protein</fullName>
    </submittedName>
</protein>
<evidence type="ECO:0000313" key="1">
    <source>
        <dbReference type="EMBL" id="GAA4186225.1"/>
    </source>
</evidence>
<sequence>MASTELLAALASAGATAIVSSVASDAWQALRDRVARILGRGDDQREVVQGEVMDEVRAAILRASGTDRPAIVAAQRERVSALLAEAMAGDPVAAEETRSLIAEFAPIVGIEGVGGDQHAHAEGDAQQAVQYTGVQTNTFKRD</sequence>
<name>A0ABP8AM67_9ACTN</name>
<keyword evidence="2" id="KW-1185">Reference proteome</keyword>
<dbReference type="Proteomes" id="UP001501251">
    <property type="component" value="Unassembled WGS sequence"/>
</dbReference>
<dbReference type="EMBL" id="BAABAQ010000002">
    <property type="protein sequence ID" value="GAA4186225.1"/>
    <property type="molecule type" value="Genomic_DNA"/>
</dbReference>
<gene>
    <name evidence="1" type="ORF">GCM10022252_17880</name>
</gene>
<dbReference type="RefSeq" id="WP_344916859.1">
    <property type="nucleotide sequence ID" value="NZ_BAABAQ010000002.1"/>
</dbReference>
<evidence type="ECO:0000313" key="2">
    <source>
        <dbReference type="Proteomes" id="UP001501251"/>
    </source>
</evidence>
<proteinExistence type="predicted"/>
<organism evidence="1 2">
    <name type="scientific">Streptosporangium oxazolinicum</name>
    <dbReference type="NCBI Taxonomy" id="909287"/>
    <lineage>
        <taxon>Bacteria</taxon>
        <taxon>Bacillati</taxon>
        <taxon>Actinomycetota</taxon>
        <taxon>Actinomycetes</taxon>
        <taxon>Streptosporangiales</taxon>
        <taxon>Streptosporangiaceae</taxon>
        <taxon>Streptosporangium</taxon>
    </lineage>
</organism>
<accession>A0ABP8AM67</accession>
<comment type="caution">
    <text evidence="1">The sequence shown here is derived from an EMBL/GenBank/DDBJ whole genome shotgun (WGS) entry which is preliminary data.</text>
</comment>